<comment type="caution">
    <text evidence="2">The sequence shown here is derived from an EMBL/GenBank/DDBJ whole genome shotgun (WGS) entry which is preliminary data.</text>
</comment>
<reference evidence="2 3" key="1">
    <citation type="journal article" date="2022" name="Allergy">
        <title>Genome assembly and annotation of Periplaneta americana reveal a comprehensive cockroach allergen profile.</title>
        <authorList>
            <person name="Wang L."/>
            <person name="Xiong Q."/>
            <person name="Saelim N."/>
            <person name="Wang L."/>
            <person name="Nong W."/>
            <person name="Wan A.T."/>
            <person name="Shi M."/>
            <person name="Liu X."/>
            <person name="Cao Q."/>
            <person name="Hui J.H.L."/>
            <person name="Sookrung N."/>
            <person name="Leung T.F."/>
            <person name="Tungtrongchitr A."/>
            <person name="Tsui S.K.W."/>
        </authorList>
    </citation>
    <scope>NUCLEOTIDE SEQUENCE [LARGE SCALE GENOMIC DNA]</scope>
    <source>
        <strain evidence="2">PWHHKU_190912</strain>
    </source>
</reference>
<dbReference type="PANTHER" id="PTHR47027">
    <property type="entry name" value="REVERSE TRANSCRIPTASE DOMAIN-CONTAINING PROTEIN"/>
    <property type="match status" value="1"/>
</dbReference>
<feature type="region of interest" description="Disordered" evidence="1">
    <location>
        <begin position="207"/>
        <end position="227"/>
    </location>
</feature>
<evidence type="ECO:0000313" key="3">
    <source>
        <dbReference type="Proteomes" id="UP001148838"/>
    </source>
</evidence>
<name>A0ABQ8TUW4_PERAM</name>
<keyword evidence="3" id="KW-1185">Reference proteome</keyword>
<dbReference type="PANTHER" id="PTHR47027:SF25">
    <property type="entry name" value="REVERSE TRANSCRIPTASE DOMAIN-CONTAINING PROTEIN"/>
    <property type="match status" value="1"/>
</dbReference>
<feature type="compositionally biased region" description="Basic and acidic residues" evidence="1">
    <location>
        <begin position="214"/>
        <end position="223"/>
    </location>
</feature>
<dbReference type="Proteomes" id="UP001148838">
    <property type="component" value="Unassembled WGS sequence"/>
</dbReference>
<accession>A0ABQ8TUW4</accession>
<protein>
    <submittedName>
        <fullName evidence="2">Uncharacterized protein</fullName>
    </submittedName>
</protein>
<organism evidence="2 3">
    <name type="scientific">Periplaneta americana</name>
    <name type="common">American cockroach</name>
    <name type="synonym">Blatta americana</name>
    <dbReference type="NCBI Taxonomy" id="6978"/>
    <lineage>
        <taxon>Eukaryota</taxon>
        <taxon>Metazoa</taxon>
        <taxon>Ecdysozoa</taxon>
        <taxon>Arthropoda</taxon>
        <taxon>Hexapoda</taxon>
        <taxon>Insecta</taxon>
        <taxon>Pterygota</taxon>
        <taxon>Neoptera</taxon>
        <taxon>Polyneoptera</taxon>
        <taxon>Dictyoptera</taxon>
        <taxon>Blattodea</taxon>
        <taxon>Blattoidea</taxon>
        <taxon>Blattidae</taxon>
        <taxon>Blattinae</taxon>
        <taxon>Periplaneta</taxon>
    </lineage>
</organism>
<evidence type="ECO:0000256" key="1">
    <source>
        <dbReference type="SAM" id="MobiDB-lite"/>
    </source>
</evidence>
<sequence length="615" mass="71125">MCPEMLHFRVMAFTTLKFTGTFFFPQVVVITEDVQNVHLLLEYRPHIDVSLTSEHDPKLQEYCVCPQNMPQFDSEGIPNHAPETNKPMILNGPTSRNREGLDQVCVEAKQLGHLYLSIDQETLDPKLRERLSVGKRVEQQVNIRRFNIPKLEDEDTEQHYQVEISNRFPVLASSDEVEEELDVNSMWENIRDNIKIAAEQSIDRRKSVRWPTKVPEDARERMQRSPNKSVKKLAVEIGVSYGSAHKMLTNEVRPEDSPKDYLAFALWLGKTSEKPNQWAEILVEASKAIGLEVNPEKTKYMIMSRDQNIVRNGTIKVGGLSFEEVENFKYLGATVPGRSFQDQNCRHPGCSEVETLGHVLGYCPKGELLRNNRHHKVRSSIATTLRKAKWEVYEEVHCLAENGSTRRADIIDIDRRNQRSIILDPTVRFEKDDQQANNVPGRSFQDQNCRHPGCSEVETLGHVLGYCAKGELLRNNRHHKVRSSIATTLRKAKWEVYEEVHCLAENGSTRRADIIDIDRRNQRSIILDPTVRFEKDDQQANNVNDEKKSIYNPFILPVVLYGCETWTLTLREEHRLRVFENKVLRKIFAAKRDEVTGEWRKLHNTELHHCILHLT</sequence>
<dbReference type="EMBL" id="JAJSOF020000003">
    <property type="protein sequence ID" value="KAJ4450507.1"/>
    <property type="molecule type" value="Genomic_DNA"/>
</dbReference>
<proteinExistence type="predicted"/>
<gene>
    <name evidence="2" type="ORF">ANN_01934</name>
</gene>
<evidence type="ECO:0000313" key="2">
    <source>
        <dbReference type="EMBL" id="KAJ4450507.1"/>
    </source>
</evidence>